<dbReference type="Proteomes" id="UP000000768">
    <property type="component" value="Chromosome 1"/>
</dbReference>
<dbReference type="InParanoid" id="A0A1B6QI46"/>
<sequence length="74" mass="8786">MNLRYCNDVCWHIDGLSYGFWRDFFFHIGNKKVLHSIILHRGVEYNSTDLGWVHLNHPGFFFFFFFNFSGGGCC</sequence>
<keyword evidence="2" id="KW-1185">Reference proteome</keyword>
<gene>
    <name evidence="1" type="ORF">SORBI_3001G094100</name>
</gene>
<reference evidence="1 2" key="1">
    <citation type="journal article" date="2009" name="Nature">
        <title>The Sorghum bicolor genome and the diversification of grasses.</title>
        <authorList>
            <person name="Paterson A.H."/>
            <person name="Bowers J.E."/>
            <person name="Bruggmann R."/>
            <person name="Dubchak I."/>
            <person name="Grimwood J."/>
            <person name="Gundlach H."/>
            <person name="Haberer G."/>
            <person name="Hellsten U."/>
            <person name="Mitros T."/>
            <person name="Poliakov A."/>
            <person name="Schmutz J."/>
            <person name="Spannagl M."/>
            <person name="Tang H."/>
            <person name="Wang X."/>
            <person name="Wicker T."/>
            <person name="Bharti A.K."/>
            <person name="Chapman J."/>
            <person name="Feltus F.A."/>
            <person name="Gowik U."/>
            <person name="Grigoriev I.V."/>
            <person name="Lyons E."/>
            <person name="Maher C.A."/>
            <person name="Martis M."/>
            <person name="Narechania A."/>
            <person name="Otillar R.P."/>
            <person name="Penning B.W."/>
            <person name="Salamov A.A."/>
            <person name="Wang Y."/>
            <person name="Zhang L."/>
            <person name="Carpita N.C."/>
            <person name="Freeling M."/>
            <person name="Gingle A.R."/>
            <person name="Hash C.T."/>
            <person name="Keller B."/>
            <person name="Klein P."/>
            <person name="Kresovich S."/>
            <person name="McCann M.C."/>
            <person name="Ming R."/>
            <person name="Peterson D.G."/>
            <person name="Mehboob-ur-Rahman"/>
            <person name="Ware D."/>
            <person name="Westhoff P."/>
            <person name="Mayer K.F."/>
            <person name="Messing J."/>
            <person name="Rokhsar D.S."/>
        </authorList>
    </citation>
    <scope>NUCLEOTIDE SEQUENCE [LARGE SCALE GENOMIC DNA]</scope>
    <source>
        <strain evidence="2">cv. BTx623</strain>
    </source>
</reference>
<reference evidence="2" key="2">
    <citation type="journal article" date="2018" name="Plant J.">
        <title>The Sorghum bicolor reference genome: improved assembly, gene annotations, a transcriptome atlas, and signatures of genome organization.</title>
        <authorList>
            <person name="McCormick R.F."/>
            <person name="Truong S.K."/>
            <person name="Sreedasyam A."/>
            <person name="Jenkins J."/>
            <person name="Shu S."/>
            <person name="Sims D."/>
            <person name="Kennedy M."/>
            <person name="Amirebrahimi M."/>
            <person name="Weers B.D."/>
            <person name="McKinley B."/>
            <person name="Mattison A."/>
            <person name="Morishige D.T."/>
            <person name="Grimwood J."/>
            <person name="Schmutz J."/>
            <person name="Mullet J.E."/>
        </authorList>
    </citation>
    <scope>NUCLEOTIDE SEQUENCE [LARGE SCALE GENOMIC DNA]</scope>
    <source>
        <strain evidence="2">cv. BTx623</strain>
    </source>
</reference>
<protein>
    <submittedName>
        <fullName evidence="1">Uncharacterized protein</fullName>
    </submittedName>
</protein>
<name>A0A1B6QI46_SORBI</name>
<dbReference type="EMBL" id="CM000760">
    <property type="protein sequence ID" value="KXG37586.1"/>
    <property type="molecule type" value="Genomic_DNA"/>
</dbReference>
<organism evidence="1 2">
    <name type="scientific">Sorghum bicolor</name>
    <name type="common">Sorghum</name>
    <name type="synonym">Sorghum vulgare</name>
    <dbReference type="NCBI Taxonomy" id="4558"/>
    <lineage>
        <taxon>Eukaryota</taxon>
        <taxon>Viridiplantae</taxon>
        <taxon>Streptophyta</taxon>
        <taxon>Embryophyta</taxon>
        <taxon>Tracheophyta</taxon>
        <taxon>Spermatophyta</taxon>
        <taxon>Magnoliopsida</taxon>
        <taxon>Liliopsida</taxon>
        <taxon>Poales</taxon>
        <taxon>Poaceae</taxon>
        <taxon>PACMAD clade</taxon>
        <taxon>Panicoideae</taxon>
        <taxon>Andropogonodae</taxon>
        <taxon>Andropogoneae</taxon>
        <taxon>Sorghinae</taxon>
        <taxon>Sorghum</taxon>
    </lineage>
</organism>
<dbReference type="AlphaFoldDB" id="A0A1B6QI46"/>
<dbReference type="Gramene" id="KXG37586">
    <property type="protein sequence ID" value="KXG37586"/>
    <property type="gene ID" value="SORBI_3001G094100"/>
</dbReference>
<evidence type="ECO:0000313" key="1">
    <source>
        <dbReference type="EMBL" id="KXG37586.1"/>
    </source>
</evidence>
<proteinExistence type="predicted"/>
<evidence type="ECO:0000313" key="2">
    <source>
        <dbReference type="Proteomes" id="UP000000768"/>
    </source>
</evidence>
<accession>A0A1B6QI46</accession>